<feature type="compositionally biased region" description="Basic and acidic residues" evidence="4">
    <location>
        <begin position="50"/>
        <end position="60"/>
    </location>
</feature>
<accession>A0A6A7FXJ5</accession>
<keyword evidence="3" id="KW-0819">tRNA processing</keyword>
<evidence type="ECO:0000313" key="5">
    <source>
        <dbReference type="EMBL" id="LAC22782.1"/>
    </source>
</evidence>
<evidence type="ECO:0000256" key="3">
    <source>
        <dbReference type="ARBA" id="ARBA00022694"/>
    </source>
</evidence>
<dbReference type="InterPro" id="IPR016195">
    <property type="entry name" value="Pol/histidinol_Pase-like"/>
</dbReference>
<evidence type="ECO:0000256" key="1">
    <source>
        <dbReference type="ARBA" id="ARBA00004123"/>
    </source>
</evidence>
<protein>
    <submittedName>
        <fullName evidence="5">Ribonuclease P protein subunit drpp30-like</fullName>
    </submittedName>
</protein>
<comment type="subcellular location">
    <subcellularLocation>
        <location evidence="1">Nucleus</location>
    </subcellularLocation>
</comment>
<dbReference type="GO" id="GO:0005655">
    <property type="term" value="C:nucleolar ribonuclease P complex"/>
    <property type="evidence" value="ECO:0007669"/>
    <property type="project" value="TreeGrafter"/>
</dbReference>
<dbReference type="Pfam" id="PF01876">
    <property type="entry name" value="RNase_P_p30"/>
    <property type="match status" value="1"/>
</dbReference>
<dbReference type="Gene3D" id="3.20.20.140">
    <property type="entry name" value="Metal-dependent hydrolases"/>
    <property type="match status" value="1"/>
</dbReference>
<dbReference type="EMBL" id="IACT01003544">
    <property type="protein sequence ID" value="LAC22782.1"/>
    <property type="molecule type" value="mRNA"/>
</dbReference>
<dbReference type="PANTHER" id="PTHR13031">
    <property type="entry name" value="RIBONUCLEASE P SUBUNIT P30"/>
    <property type="match status" value="1"/>
</dbReference>
<proteinExistence type="evidence at transcript level"/>
<feature type="region of interest" description="Disordered" evidence="4">
    <location>
        <begin position="46"/>
        <end position="73"/>
    </location>
</feature>
<dbReference type="AlphaFoldDB" id="A0A6A7FXJ5"/>
<dbReference type="GO" id="GO:0008033">
    <property type="term" value="P:tRNA processing"/>
    <property type="evidence" value="ECO:0007669"/>
    <property type="project" value="UniProtKB-KW"/>
</dbReference>
<reference evidence="5" key="1">
    <citation type="submission" date="2017-11" db="EMBL/GenBank/DDBJ databases">
        <title>The sensing device of the deep-sea amphipod.</title>
        <authorList>
            <person name="Kobayashi H."/>
            <person name="Nagahama T."/>
            <person name="Arai W."/>
            <person name="Sasagawa Y."/>
            <person name="Umeda M."/>
            <person name="Hayashi T."/>
            <person name="Nikaido I."/>
            <person name="Watanabe H."/>
            <person name="Oguri K."/>
            <person name="Kitazato H."/>
            <person name="Fujioka K."/>
            <person name="Kido Y."/>
            <person name="Takami H."/>
        </authorList>
    </citation>
    <scope>NUCLEOTIDE SEQUENCE</scope>
    <source>
        <tissue evidence="5">Whole body</tissue>
    </source>
</reference>
<dbReference type="GO" id="GO:0003723">
    <property type="term" value="F:RNA binding"/>
    <property type="evidence" value="ECO:0007669"/>
    <property type="project" value="TreeGrafter"/>
</dbReference>
<evidence type="ECO:0000256" key="2">
    <source>
        <dbReference type="ARBA" id="ARBA00007331"/>
    </source>
</evidence>
<dbReference type="InterPro" id="IPR002738">
    <property type="entry name" value="RNase_P_p30"/>
</dbReference>
<dbReference type="PANTHER" id="PTHR13031:SF0">
    <property type="entry name" value="RIBONUCLEASE P PROTEIN SUBUNIT P30"/>
    <property type="match status" value="1"/>
</dbReference>
<organism evidence="5">
    <name type="scientific">Hirondellea gigas</name>
    <dbReference type="NCBI Taxonomy" id="1518452"/>
    <lineage>
        <taxon>Eukaryota</taxon>
        <taxon>Metazoa</taxon>
        <taxon>Ecdysozoa</taxon>
        <taxon>Arthropoda</taxon>
        <taxon>Crustacea</taxon>
        <taxon>Multicrustacea</taxon>
        <taxon>Malacostraca</taxon>
        <taxon>Eumalacostraca</taxon>
        <taxon>Peracarida</taxon>
        <taxon>Amphipoda</taxon>
        <taxon>Amphilochidea</taxon>
        <taxon>Lysianassida</taxon>
        <taxon>Lysianassidira</taxon>
        <taxon>Lysianassoidea</taxon>
        <taxon>Lysianassidae</taxon>
        <taxon>Hirondellea</taxon>
    </lineage>
</organism>
<comment type="similarity">
    <text evidence="2">Belongs to the eukaryotic/archaeal RNase P protein component 3 family.</text>
</comment>
<sequence>MSRIITKAAGYCDLNIKAESDNLKERVLEALELGYQTVAINTTVTDTGVDDTRKEKDSKGSSECSSMIPPPTTVTLSTAELQERNITQSPIILTRLTVVYADPSRPFLHKAKQAIEQYDLVAFTPLTEAALKQVSQTLMYVDIISFDITNKKKWPRKIVHAALERDIYFELQYGPCIGASSSDKKQVQFRKTVELGFELAECIRSHNVFVSSGASAVNTLRAPHDVANLARFFGLSLGASICAVSSMNHDVVYCASQRRLGSNKCNVRITFNCDDKTTDTTVDDRKENCEKINDDICSDNDHADKKCGDNYVGSSKKLKLKKES</sequence>
<dbReference type="SUPFAM" id="SSF89550">
    <property type="entry name" value="PHP domain-like"/>
    <property type="match status" value="1"/>
</dbReference>
<name>A0A6A7FXJ5_9CRUS</name>
<evidence type="ECO:0000256" key="4">
    <source>
        <dbReference type="SAM" id="MobiDB-lite"/>
    </source>
</evidence>